<gene>
    <name evidence="1" type="ORF">WJX84_002970</name>
</gene>
<proteinExistence type="predicted"/>
<accession>A0AAW1TE25</accession>
<evidence type="ECO:0000313" key="1">
    <source>
        <dbReference type="EMBL" id="KAK9866701.1"/>
    </source>
</evidence>
<comment type="caution">
    <text evidence="1">The sequence shown here is derived from an EMBL/GenBank/DDBJ whole genome shotgun (WGS) entry which is preliminary data.</text>
</comment>
<organism evidence="1 2">
    <name type="scientific">Apatococcus fuscideae</name>
    <dbReference type="NCBI Taxonomy" id="2026836"/>
    <lineage>
        <taxon>Eukaryota</taxon>
        <taxon>Viridiplantae</taxon>
        <taxon>Chlorophyta</taxon>
        <taxon>core chlorophytes</taxon>
        <taxon>Trebouxiophyceae</taxon>
        <taxon>Chlorellales</taxon>
        <taxon>Chlorellaceae</taxon>
        <taxon>Apatococcus</taxon>
    </lineage>
</organism>
<dbReference type="Proteomes" id="UP001485043">
    <property type="component" value="Unassembled WGS sequence"/>
</dbReference>
<evidence type="ECO:0000313" key="2">
    <source>
        <dbReference type="Proteomes" id="UP001485043"/>
    </source>
</evidence>
<dbReference type="AlphaFoldDB" id="A0AAW1TE25"/>
<keyword evidence="2" id="KW-1185">Reference proteome</keyword>
<name>A0AAW1TE25_9CHLO</name>
<protein>
    <submittedName>
        <fullName evidence="1">Uncharacterized protein</fullName>
    </submittedName>
</protein>
<reference evidence="1 2" key="1">
    <citation type="journal article" date="2024" name="Nat. Commun.">
        <title>Phylogenomics reveals the evolutionary origins of lichenization in chlorophyte algae.</title>
        <authorList>
            <person name="Puginier C."/>
            <person name="Libourel C."/>
            <person name="Otte J."/>
            <person name="Skaloud P."/>
            <person name="Haon M."/>
            <person name="Grisel S."/>
            <person name="Petersen M."/>
            <person name="Berrin J.G."/>
            <person name="Delaux P.M."/>
            <person name="Dal Grande F."/>
            <person name="Keller J."/>
        </authorList>
    </citation>
    <scope>NUCLEOTIDE SEQUENCE [LARGE SCALE GENOMIC DNA]</scope>
    <source>
        <strain evidence="1 2">SAG 2523</strain>
    </source>
</reference>
<dbReference type="EMBL" id="JALJOV010000139">
    <property type="protein sequence ID" value="KAK9866701.1"/>
    <property type="molecule type" value="Genomic_DNA"/>
</dbReference>
<sequence>MSFLILQDGPLGDRVTRDSKLEFEYSPSLQPKNDPVKKAVQSLAKNELLSFGAAVRSRICLGHPNKPQKEGEEQVDGFAQKVDRHFKKFLPYLQQTGVTAEDFKKASTDSYRSLNEGTHPIDKQLQDMAEACCDYVELMQDSMPHECQLATHFAWIKAHLFALHG</sequence>